<evidence type="ECO:0000256" key="2">
    <source>
        <dbReference type="ARBA" id="ARBA00022801"/>
    </source>
</evidence>
<protein>
    <recommendedName>
        <fullName evidence="4">Calcineurin-like phosphoesterase domain-containing protein</fullName>
    </recommendedName>
</protein>
<dbReference type="KEGG" id="dov:DSCO28_62590"/>
<dbReference type="RefSeq" id="WP_155325211.1">
    <property type="nucleotide sequence ID" value="NZ_AP021876.1"/>
</dbReference>
<keyword evidence="3" id="KW-0472">Membrane</keyword>
<evidence type="ECO:0000313" key="5">
    <source>
        <dbReference type="EMBL" id="BBO85693.1"/>
    </source>
</evidence>
<name>A0A5K7ZZL6_9BACT</name>
<dbReference type="InterPro" id="IPR004843">
    <property type="entry name" value="Calcineurin-like_PHP"/>
</dbReference>
<dbReference type="Pfam" id="PF01864">
    <property type="entry name" value="CarS-like"/>
    <property type="match status" value="1"/>
</dbReference>
<gene>
    <name evidence="5" type="ORF">DSCO28_62590</name>
</gene>
<dbReference type="GO" id="GO:0008758">
    <property type="term" value="F:UDP-2,3-diacylglucosamine hydrolase activity"/>
    <property type="evidence" value="ECO:0007669"/>
    <property type="project" value="TreeGrafter"/>
</dbReference>
<dbReference type="Proteomes" id="UP000425960">
    <property type="component" value="Chromosome"/>
</dbReference>
<dbReference type="PANTHER" id="PTHR31302:SF31">
    <property type="entry name" value="PHOSPHODIESTERASE YAEI"/>
    <property type="match status" value="1"/>
</dbReference>
<dbReference type="EMBL" id="AP021876">
    <property type="protein sequence ID" value="BBO85693.1"/>
    <property type="molecule type" value="Genomic_DNA"/>
</dbReference>
<keyword evidence="2" id="KW-0378">Hydrolase</keyword>
<dbReference type="Pfam" id="PF00149">
    <property type="entry name" value="Metallophos"/>
    <property type="match status" value="1"/>
</dbReference>
<reference evidence="5 6" key="1">
    <citation type="submission" date="2019-11" db="EMBL/GenBank/DDBJ databases">
        <title>Comparative genomics of hydrocarbon-degrading Desulfosarcina strains.</title>
        <authorList>
            <person name="Watanabe M."/>
            <person name="Kojima H."/>
            <person name="Fukui M."/>
        </authorList>
    </citation>
    <scope>NUCLEOTIDE SEQUENCE [LARGE SCALE GENOMIC DNA]</scope>
    <source>
        <strain evidence="5 6">28bB2T</strain>
    </source>
</reference>
<evidence type="ECO:0000256" key="1">
    <source>
        <dbReference type="ARBA" id="ARBA00022723"/>
    </source>
</evidence>
<dbReference type="GO" id="GO:0009245">
    <property type="term" value="P:lipid A biosynthetic process"/>
    <property type="evidence" value="ECO:0007669"/>
    <property type="project" value="TreeGrafter"/>
</dbReference>
<keyword evidence="3" id="KW-1133">Transmembrane helix</keyword>
<evidence type="ECO:0000256" key="3">
    <source>
        <dbReference type="SAM" id="Phobius"/>
    </source>
</evidence>
<dbReference type="GO" id="GO:0046872">
    <property type="term" value="F:metal ion binding"/>
    <property type="evidence" value="ECO:0007669"/>
    <property type="project" value="UniProtKB-KW"/>
</dbReference>
<dbReference type="InterPro" id="IPR051158">
    <property type="entry name" value="Metallophosphoesterase_sf"/>
</dbReference>
<feature type="domain" description="Calcineurin-like phosphoesterase" evidence="4">
    <location>
        <begin position="241"/>
        <end position="401"/>
    </location>
</feature>
<feature type="transmembrane region" description="Helical" evidence="3">
    <location>
        <begin position="133"/>
        <end position="155"/>
    </location>
</feature>
<proteinExistence type="predicted"/>
<dbReference type="GO" id="GO:0016020">
    <property type="term" value="C:membrane"/>
    <property type="evidence" value="ECO:0007669"/>
    <property type="project" value="GOC"/>
</dbReference>
<dbReference type="AlphaFoldDB" id="A0A5K7ZZL6"/>
<dbReference type="InterPro" id="IPR029052">
    <property type="entry name" value="Metallo-depent_PP-like"/>
</dbReference>
<organism evidence="5 6">
    <name type="scientific">Desulfosarcina ovata subsp. sediminis</name>
    <dbReference type="NCBI Taxonomy" id="885957"/>
    <lineage>
        <taxon>Bacteria</taxon>
        <taxon>Pseudomonadati</taxon>
        <taxon>Thermodesulfobacteriota</taxon>
        <taxon>Desulfobacteria</taxon>
        <taxon>Desulfobacterales</taxon>
        <taxon>Desulfosarcinaceae</taxon>
        <taxon>Desulfosarcina</taxon>
    </lineage>
</organism>
<evidence type="ECO:0000259" key="4">
    <source>
        <dbReference type="Pfam" id="PF00149"/>
    </source>
</evidence>
<evidence type="ECO:0000313" key="6">
    <source>
        <dbReference type="Proteomes" id="UP000425960"/>
    </source>
</evidence>
<dbReference type="Gene3D" id="3.60.21.10">
    <property type="match status" value="1"/>
</dbReference>
<dbReference type="PANTHER" id="PTHR31302">
    <property type="entry name" value="TRANSMEMBRANE PROTEIN WITH METALLOPHOSPHOESTERASE DOMAIN-RELATED"/>
    <property type="match status" value="1"/>
</dbReference>
<dbReference type="InterPro" id="IPR032690">
    <property type="entry name" value="CarS"/>
</dbReference>
<sequence>MWIVLKFLFLLWLVNLAPPLLSLLLKERFRTPLDLGYRLNDGRPLLGDHKTIRGVLAGIITGGTLGWLLGIPLGIGLGIGALSMAGDLLTSFIKRRLGKPSGSVVPGLDQLTEGALPLLVLVPYAQLGTAQSTILLLLFCAGAYAGSFLFSWIFLNRAARRYRRNLRPGLRWREWRACDMAYHPLHPVLNADRIIYYHLLMKTAFQMMRLYGRGRKNALAIRLNTVTLNFEDLPVAFDDYTILFLSDLHLDGLVGLDHAIGALVAPLSVDLCLFGGDYRSNLSGPYSKVLLRMRRLLRAIDARDGCYAVLGNHDCIGMVPPLERRGLRFLINDAAKLTRGTDHLWLVGVDDPNYYEAHDLRQAFSDVPAGAFSLLLVHSPDVFDEAAAYGTRLYLCGHTHAGQVQIPGFGPLVTHSRAPREFIQGHWRFGRMQGYTSTGVGVSGVPVRFGTVGEAVLIRLKRKC</sequence>
<dbReference type="SUPFAM" id="SSF56300">
    <property type="entry name" value="Metallo-dependent phosphatases"/>
    <property type="match status" value="1"/>
</dbReference>
<keyword evidence="1" id="KW-0479">Metal-binding</keyword>
<keyword evidence="3" id="KW-0812">Transmembrane</keyword>
<feature type="transmembrane region" description="Helical" evidence="3">
    <location>
        <begin position="65"/>
        <end position="89"/>
    </location>
</feature>
<accession>A0A5K7ZZL6</accession>